<evidence type="ECO:0000256" key="16">
    <source>
        <dbReference type="SAM" id="Coils"/>
    </source>
</evidence>
<evidence type="ECO:0000256" key="9">
    <source>
        <dbReference type="ARBA" id="ARBA00022989"/>
    </source>
</evidence>
<dbReference type="InterPro" id="IPR004961">
    <property type="entry name" value="Lipase_chaperone"/>
</dbReference>
<evidence type="ECO:0000256" key="8">
    <source>
        <dbReference type="ARBA" id="ARBA00022963"/>
    </source>
</evidence>
<keyword evidence="18" id="KW-1185">Reference proteome</keyword>
<keyword evidence="9" id="KW-1133">Transmembrane helix</keyword>
<comment type="similarity">
    <text evidence="3">Belongs to the lipase chaperone family.</text>
</comment>
<dbReference type="SUPFAM" id="SSF158855">
    <property type="entry name" value="Lipase chaperone-like"/>
    <property type="match status" value="1"/>
</dbReference>
<name>A0A444JIC9_9GAMM</name>
<dbReference type="AlphaFoldDB" id="A0A444JIC9"/>
<keyword evidence="6" id="KW-0997">Cell inner membrane</keyword>
<evidence type="ECO:0000313" key="17">
    <source>
        <dbReference type="EMBL" id="RWX52830.1"/>
    </source>
</evidence>
<dbReference type="EMBL" id="RJLM01000025">
    <property type="protein sequence ID" value="RWX52830.1"/>
    <property type="molecule type" value="Genomic_DNA"/>
</dbReference>
<dbReference type="Pfam" id="PF03280">
    <property type="entry name" value="Lipase_chap"/>
    <property type="match status" value="1"/>
</dbReference>
<keyword evidence="12" id="KW-0143">Chaperone</keyword>
<dbReference type="GO" id="GO:0006457">
    <property type="term" value="P:protein folding"/>
    <property type="evidence" value="ECO:0007669"/>
    <property type="project" value="InterPro"/>
</dbReference>
<evidence type="ECO:0000256" key="10">
    <source>
        <dbReference type="ARBA" id="ARBA00023098"/>
    </source>
</evidence>
<dbReference type="GO" id="GO:0005886">
    <property type="term" value="C:plasma membrane"/>
    <property type="evidence" value="ECO:0007669"/>
    <property type="project" value="UniProtKB-SubCell"/>
</dbReference>
<comment type="caution">
    <text evidence="17">The sequence shown here is derived from an EMBL/GenBank/DDBJ whole genome shotgun (WGS) entry which is preliminary data.</text>
</comment>
<evidence type="ECO:0000256" key="15">
    <source>
        <dbReference type="ARBA" id="ARBA00033028"/>
    </source>
</evidence>
<keyword evidence="10" id="KW-0443">Lipid metabolism</keyword>
<gene>
    <name evidence="17" type="ORF">EDI28_25155</name>
</gene>
<evidence type="ECO:0000256" key="5">
    <source>
        <dbReference type="ARBA" id="ARBA00022475"/>
    </source>
</evidence>
<dbReference type="GO" id="GO:0016042">
    <property type="term" value="P:lipid catabolic process"/>
    <property type="evidence" value="ECO:0007669"/>
    <property type="project" value="UniProtKB-KW"/>
</dbReference>
<reference evidence="17 18" key="1">
    <citation type="submission" date="2018-11" db="EMBL/GenBank/DDBJ databases">
        <title>Photobacterium sp. BEI247 sp. nov., a marine bacterium isolated from Yongle Blue Hole in the South China Sea.</title>
        <authorList>
            <person name="Wang X."/>
        </authorList>
    </citation>
    <scope>NUCLEOTIDE SEQUENCE [LARGE SCALE GENOMIC DNA]</scope>
    <source>
        <strain evidence="18">BEI247</strain>
    </source>
</reference>
<evidence type="ECO:0000256" key="12">
    <source>
        <dbReference type="ARBA" id="ARBA00023186"/>
    </source>
</evidence>
<dbReference type="OrthoDB" id="5812603at2"/>
<dbReference type="RefSeq" id="WP_128786576.1">
    <property type="nucleotide sequence ID" value="NZ_JAKJSG010000057.1"/>
</dbReference>
<organism evidence="17 18">
    <name type="scientific">Photobacterium chitinilyticum</name>
    <dbReference type="NCBI Taxonomy" id="2485123"/>
    <lineage>
        <taxon>Bacteria</taxon>
        <taxon>Pseudomonadati</taxon>
        <taxon>Pseudomonadota</taxon>
        <taxon>Gammaproteobacteria</taxon>
        <taxon>Vibrionales</taxon>
        <taxon>Vibrionaceae</taxon>
        <taxon>Photobacterium</taxon>
    </lineage>
</organism>
<evidence type="ECO:0000256" key="14">
    <source>
        <dbReference type="ARBA" id="ARBA00031542"/>
    </source>
</evidence>
<keyword evidence="8" id="KW-0442">Lipid degradation</keyword>
<evidence type="ECO:0000256" key="2">
    <source>
        <dbReference type="ARBA" id="ARBA00004383"/>
    </source>
</evidence>
<proteinExistence type="inferred from homology"/>
<protein>
    <recommendedName>
        <fullName evidence="4">Lipase chaperone</fullName>
    </recommendedName>
    <alternativeName>
        <fullName evidence="15">Lipase foldase</fullName>
    </alternativeName>
    <alternativeName>
        <fullName evidence="13">Lipase helper protein</fullName>
    </alternativeName>
    <alternativeName>
        <fullName evidence="14">Lipase modulator</fullName>
    </alternativeName>
</protein>
<sequence>MKKTALALLCVVGAAGAVYYSRIPTSDEPVTKLASQQDTSVDTESSRDTFEYFLSGLGEADLSTLKNNFNSYNKEQANAYQLDEELFQRFIDYKAALTNIDSTDIDKLNIEQIRQLMDQLINLQLQFFSPQEQQQLFAEENQLRELALKQLDIQQQAQNSEDATVLWQQEIDLLSPDLQQSYQNASLLSQLQHTKTMDDQERYLAHQELVGTEAANRLETLALERDQFKQTMEKYLEQRKKIQTNNQLNIEEQQSEINTLRNSIFSVNQIRRVQALERIADERLKS</sequence>
<evidence type="ECO:0000256" key="1">
    <source>
        <dbReference type="ARBA" id="ARBA00003280"/>
    </source>
</evidence>
<keyword evidence="11" id="KW-0472">Membrane</keyword>
<feature type="coiled-coil region" evidence="16">
    <location>
        <begin position="218"/>
        <end position="245"/>
    </location>
</feature>
<dbReference type="GO" id="GO:0051082">
    <property type="term" value="F:unfolded protein binding"/>
    <property type="evidence" value="ECO:0007669"/>
    <property type="project" value="InterPro"/>
</dbReference>
<evidence type="ECO:0000256" key="6">
    <source>
        <dbReference type="ARBA" id="ARBA00022519"/>
    </source>
</evidence>
<evidence type="ECO:0000256" key="13">
    <source>
        <dbReference type="ARBA" id="ARBA00030948"/>
    </source>
</evidence>
<accession>A0A444JIC9</accession>
<comment type="subcellular location">
    <subcellularLocation>
        <location evidence="2">Cell inner membrane</location>
        <topology evidence="2">Single-pass membrane protein</topology>
        <orientation evidence="2">Periplasmic side</orientation>
    </subcellularLocation>
</comment>
<comment type="function">
    <text evidence="1">May be involved in the folding of the extracellular lipase during its passage through the periplasm.</text>
</comment>
<keyword evidence="5" id="KW-1003">Cell membrane</keyword>
<evidence type="ECO:0000256" key="11">
    <source>
        <dbReference type="ARBA" id="ARBA00023136"/>
    </source>
</evidence>
<dbReference type="Proteomes" id="UP000287563">
    <property type="component" value="Unassembled WGS sequence"/>
</dbReference>
<evidence type="ECO:0000256" key="4">
    <source>
        <dbReference type="ARBA" id="ARBA00019692"/>
    </source>
</evidence>
<evidence type="ECO:0000313" key="18">
    <source>
        <dbReference type="Proteomes" id="UP000287563"/>
    </source>
</evidence>
<keyword evidence="7" id="KW-0812">Transmembrane</keyword>
<keyword evidence="16" id="KW-0175">Coiled coil</keyword>
<evidence type="ECO:0000256" key="7">
    <source>
        <dbReference type="ARBA" id="ARBA00022692"/>
    </source>
</evidence>
<evidence type="ECO:0000256" key="3">
    <source>
        <dbReference type="ARBA" id="ARBA00010358"/>
    </source>
</evidence>